<dbReference type="EMBL" id="FTNT01000007">
    <property type="protein sequence ID" value="SIS08061.1"/>
    <property type="molecule type" value="Genomic_DNA"/>
</dbReference>
<keyword evidence="1" id="KW-0472">Membrane</keyword>
<feature type="transmembrane region" description="Helical" evidence="1">
    <location>
        <begin position="20"/>
        <end position="46"/>
    </location>
</feature>
<dbReference type="AlphaFoldDB" id="A0A1N7G667"/>
<proteinExistence type="predicted"/>
<keyword evidence="3" id="KW-1185">Reference proteome</keyword>
<dbReference type="STRING" id="1344003.SAMN05445060_2535"/>
<evidence type="ECO:0000313" key="3">
    <source>
        <dbReference type="Proteomes" id="UP000186218"/>
    </source>
</evidence>
<accession>A0A1N7G667</accession>
<sequence>MDGVVAWWDGVEAWLTSLSFVPQLLVTLAVVVPLAIGVAALLNLLVHAVLRLFDRGESADTRIGDH</sequence>
<protein>
    <submittedName>
        <fullName evidence="2">Uncharacterized protein</fullName>
    </submittedName>
</protein>
<reference evidence="2 3" key="1">
    <citation type="submission" date="2017-01" db="EMBL/GenBank/DDBJ databases">
        <authorList>
            <person name="Mah S.A."/>
            <person name="Swanson W.J."/>
            <person name="Moy G.W."/>
            <person name="Vacquier V.D."/>
        </authorList>
    </citation>
    <scope>NUCLEOTIDE SEQUENCE [LARGE SCALE GENOMIC DNA]</scope>
    <source>
        <strain evidence="2 3">CPCC 203464</strain>
    </source>
</reference>
<organism evidence="2 3">
    <name type="scientific">Williamsia sterculiae</name>
    <dbReference type="NCBI Taxonomy" id="1344003"/>
    <lineage>
        <taxon>Bacteria</taxon>
        <taxon>Bacillati</taxon>
        <taxon>Actinomycetota</taxon>
        <taxon>Actinomycetes</taxon>
        <taxon>Mycobacteriales</taxon>
        <taxon>Nocardiaceae</taxon>
        <taxon>Williamsia</taxon>
    </lineage>
</organism>
<dbReference type="RefSeq" id="WP_076480049.1">
    <property type="nucleotide sequence ID" value="NZ_FTNT01000007.1"/>
</dbReference>
<keyword evidence="1" id="KW-0812">Transmembrane</keyword>
<dbReference type="Proteomes" id="UP000186218">
    <property type="component" value="Unassembled WGS sequence"/>
</dbReference>
<keyword evidence="1" id="KW-1133">Transmembrane helix</keyword>
<evidence type="ECO:0000256" key="1">
    <source>
        <dbReference type="SAM" id="Phobius"/>
    </source>
</evidence>
<gene>
    <name evidence="2" type="ORF">SAMN05445060_2535</name>
</gene>
<name>A0A1N7G667_9NOCA</name>
<evidence type="ECO:0000313" key="2">
    <source>
        <dbReference type="EMBL" id="SIS08061.1"/>
    </source>
</evidence>